<comment type="caution">
    <text evidence="2">The sequence shown here is derived from an EMBL/GenBank/DDBJ whole genome shotgun (WGS) entry which is preliminary data.</text>
</comment>
<evidence type="ECO:0000256" key="1">
    <source>
        <dbReference type="SAM" id="MobiDB-lite"/>
    </source>
</evidence>
<organism evidence="2 3">
    <name type="scientific">Tribonema minus</name>
    <dbReference type="NCBI Taxonomy" id="303371"/>
    <lineage>
        <taxon>Eukaryota</taxon>
        <taxon>Sar</taxon>
        <taxon>Stramenopiles</taxon>
        <taxon>Ochrophyta</taxon>
        <taxon>PX clade</taxon>
        <taxon>Xanthophyceae</taxon>
        <taxon>Tribonematales</taxon>
        <taxon>Tribonemataceae</taxon>
        <taxon>Tribonema</taxon>
    </lineage>
</organism>
<dbReference type="OrthoDB" id="10406058at2759"/>
<protein>
    <submittedName>
        <fullName evidence="2">Uncharacterized protein</fullName>
    </submittedName>
</protein>
<accession>A0A835YUT3</accession>
<reference evidence="2" key="1">
    <citation type="submission" date="2021-02" db="EMBL/GenBank/DDBJ databases">
        <title>First Annotated Genome of the Yellow-green Alga Tribonema minus.</title>
        <authorList>
            <person name="Mahan K.M."/>
        </authorList>
    </citation>
    <scope>NUCLEOTIDE SEQUENCE</scope>
    <source>
        <strain evidence="2">UTEX B ZZ1240</strain>
    </source>
</reference>
<name>A0A835YUT3_9STRA</name>
<feature type="region of interest" description="Disordered" evidence="1">
    <location>
        <begin position="40"/>
        <end position="68"/>
    </location>
</feature>
<keyword evidence="3" id="KW-1185">Reference proteome</keyword>
<feature type="compositionally biased region" description="Pro residues" evidence="1">
    <location>
        <begin position="316"/>
        <end position="334"/>
    </location>
</feature>
<feature type="compositionally biased region" description="Low complexity" evidence="1">
    <location>
        <begin position="40"/>
        <end position="60"/>
    </location>
</feature>
<evidence type="ECO:0000313" key="3">
    <source>
        <dbReference type="Proteomes" id="UP000664859"/>
    </source>
</evidence>
<dbReference type="AlphaFoldDB" id="A0A835YUT3"/>
<proteinExistence type="predicted"/>
<sequence>MYPKKERMLSGSPINTIPQHMLSLFAHVLVQTSAPPLDAGGAAAASATSSGTNGAAANATPSCNGSGGSNVAEQAAFLETTLGLTQLDWSRLGDFCCRLQQLVNSRAAAAAALPSSAPQKLPVSAQICCTDVTPGPPSWRQPDTRGLPKVTPKDEHQKHTAAQGEKQGGVLVRVADAAAAAGAQPASGDKRASCMRELRCGQDDHRAKPDPELKQGRDVASAAAGAAEAKPAAPQQASRQPAAAAAAPPAAAAAPAAAPVRYPARIRTKARPPSISESGAANSAAAPDNCGSSSAGSGSHGAAHQRGRRRASGAASPPPDAAVPPPPAFSPPHAAPRLHGAAAAGGADGDGAFEARLQLPAQDHRYAARTSVGGRNYTDEQLRQLQLIEAEVVARATPGDHAAFNLPRQARTLALTNMFKYIALRGAARLHAMAVARGLEGRTGRHSNFYDGKIDTRIVAVVKHDMDDAAATASRKFSKVLLSLLAEGCGDPSCDWSYATFASDNINRLQGLHNILWPLRPHTCKHPLRMPPLCFRKGTLGSMY</sequence>
<feature type="region of interest" description="Disordered" evidence="1">
    <location>
        <begin position="132"/>
        <end position="169"/>
    </location>
</feature>
<dbReference type="Proteomes" id="UP000664859">
    <property type="component" value="Unassembled WGS sequence"/>
</dbReference>
<evidence type="ECO:0000313" key="2">
    <source>
        <dbReference type="EMBL" id="KAG5176958.1"/>
    </source>
</evidence>
<feature type="compositionally biased region" description="Basic and acidic residues" evidence="1">
    <location>
        <begin position="202"/>
        <end position="217"/>
    </location>
</feature>
<feature type="region of interest" description="Disordered" evidence="1">
    <location>
        <begin position="202"/>
        <end position="246"/>
    </location>
</feature>
<feature type="compositionally biased region" description="Low complexity" evidence="1">
    <location>
        <begin position="220"/>
        <end position="246"/>
    </location>
</feature>
<feature type="region of interest" description="Disordered" evidence="1">
    <location>
        <begin position="269"/>
        <end position="349"/>
    </location>
</feature>
<gene>
    <name evidence="2" type="ORF">JKP88DRAFT_249173</name>
</gene>
<feature type="compositionally biased region" description="Low complexity" evidence="1">
    <location>
        <begin position="291"/>
        <end position="302"/>
    </location>
</feature>
<dbReference type="EMBL" id="JAFCMP010000531">
    <property type="protein sequence ID" value="KAG5176958.1"/>
    <property type="molecule type" value="Genomic_DNA"/>
</dbReference>